<name>A0ACA9RJH7_9GLOM</name>
<feature type="non-terminal residue" evidence="1">
    <location>
        <position position="74"/>
    </location>
</feature>
<gene>
    <name evidence="1" type="ORF">RPERSI_LOCUS20135</name>
</gene>
<dbReference type="Proteomes" id="UP000789920">
    <property type="component" value="Unassembled WGS sequence"/>
</dbReference>
<dbReference type="EMBL" id="CAJVQC010056366">
    <property type="protein sequence ID" value="CAG8796352.1"/>
    <property type="molecule type" value="Genomic_DNA"/>
</dbReference>
<evidence type="ECO:0000313" key="2">
    <source>
        <dbReference type="Proteomes" id="UP000789920"/>
    </source>
</evidence>
<organism evidence="1 2">
    <name type="scientific">Racocetra persica</name>
    <dbReference type="NCBI Taxonomy" id="160502"/>
    <lineage>
        <taxon>Eukaryota</taxon>
        <taxon>Fungi</taxon>
        <taxon>Fungi incertae sedis</taxon>
        <taxon>Mucoromycota</taxon>
        <taxon>Glomeromycotina</taxon>
        <taxon>Glomeromycetes</taxon>
        <taxon>Diversisporales</taxon>
        <taxon>Gigasporaceae</taxon>
        <taxon>Racocetra</taxon>
    </lineage>
</organism>
<proteinExistence type="predicted"/>
<comment type="caution">
    <text evidence="1">The sequence shown here is derived from an EMBL/GenBank/DDBJ whole genome shotgun (WGS) entry which is preliminary data.</text>
</comment>
<keyword evidence="2" id="KW-1185">Reference proteome</keyword>
<evidence type="ECO:0000313" key="1">
    <source>
        <dbReference type="EMBL" id="CAG8796352.1"/>
    </source>
</evidence>
<protein>
    <submittedName>
        <fullName evidence="1">2474_t:CDS:1</fullName>
    </submittedName>
</protein>
<sequence>MALPEPLISGNDFWNQTRQVSTDKVSRIRKKNDPLPQPPQDEGYYLRIAIITLDKHRRDPVFKFKAIVYKNNNN</sequence>
<reference evidence="1" key="1">
    <citation type="submission" date="2021-06" db="EMBL/GenBank/DDBJ databases">
        <authorList>
            <person name="Kallberg Y."/>
            <person name="Tangrot J."/>
            <person name="Rosling A."/>
        </authorList>
    </citation>
    <scope>NUCLEOTIDE SEQUENCE</scope>
    <source>
        <strain evidence="1">MA461A</strain>
    </source>
</reference>
<accession>A0ACA9RJH7</accession>